<sequence length="170" mass="19262">MNCSTISKCANNLIKTYETNNPFKIAEYLGIDLKYEKLHHLKGFYTYVLRNKYIVINNNIDEISAGIICAHEIGHDRFHRGLGINMYQDETCVSLKPSTIEIQANYFAAEFLMPDDKFLELVAQDFTYSQIACTLGVHTDLAIIKAQLLNKKGHNLNVPYVPGANFLGKI</sequence>
<evidence type="ECO:0000259" key="1">
    <source>
        <dbReference type="Pfam" id="PF06114"/>
    </source>
</evidence>
<protein>
    <submittedName>
        <fullName evidence="2">ImmA/IrrE family metallo-endopeptidase</fullName>
    </submittedName>
</protein>
<evidence type="ECO:0000313" key="2">
    <source>
        <dbReference type="EMBL" id="GCD11644.1"/>
    </source>
</evidence>
<comment type="caution">
    <text evidence="2">The sequence shown here is derived from an EMBL/GenBank/DDBJ whole genome shotgun (WGS) entry which is preliminary data.</text>
</comment>
<organism evidence="2 3">
    <name type="scientific">Clostridium tagluense</name>
    <dbReference type="NCBI Taxonomy" id="360422"/>
    <lineage>
        <taxon>Bacteria</taxon>
        <taxon>Bacillati</taxon>
        <taxon>Bacillota</taxon>
        <taxon>Clostridia</taxon>
        <taxon>Eubacteriales</taxon>
        <taxon>Clostridiaceae</taxon>
        <taxon>Clostridium</taxon>
    </lineage>
</organism>
<accession>A0A401UQ39</accession>
<keyword evidence="3" id="KW-1185">Reference proteome</keyword>
<dbReference type="EMBL" id="BHYK01000020">
    <property type="protein sequence ID" value="GCD11644.1"/>
    <property type="molecule type" value="Genomic_DNA"/>
</dbReference>
<dbReference type="RefSeq" id="WP_125003635.1">
    <property type="nucleotide sequence ID" value="NZ_BHYK01000020.1"/>
</dbReference>
<dbReference type="Pfam" id="PF06114">
    <property type="entry name" value="Peptidase_M78"/>
    <property type="match status" value="1"/>
</dbReference>
<dbReference type="OrthoDB" id="9816277at2"/>
<name>A0A401UQ39_9CLOT</name>
<reference evidence="2 3" key="1">
    <citation type="submission" date="2018-11" db="EMBL/GenBank/DDBJ databases">
        <title>Genome sequencing and assembly of Clostridium tagluense strain A121.</title>
        <authorList>
            <person name="Murakami T."/>
            <person name="Segawa T."/>
            <person name="Shcherbakova V.A."/>
            <person name="Mori H."/>
            <person name="Yoshimura Y."/>
        </authorList>
    </citation>
    <scope>NUCLEOTIDE SEQUENCE [LARGE SCALE GENOMIC DNA]</scope>
    <source>
        <strain evidence="2 3">A121</strain>
    </source>
</reference>
<evidence type="ECO:0000313" key="3">
    <source>
        <dbReference type="Proteomes" id="UP000287872"/>
    </source>
</evidence>
<dbReference type="InterPro" id="IPR010359">
    <property type="entry name" value="IrrE_HExxH"/>
</dbReference>
<dbReference type="AlphaFoldDB" id="A0A401UQ39"/>
<dbReference type="Gene3D" id="1.10.10.2910">
    <property type="match status" value="1"/>
</dbReference>
<proteinExistence type="predicted"/>
<gene>
    <name evidence="2" type="ORF">Ctaglu_32670</name>
</gene>
<dbReference type="Proteomes" id="UP000287872">
    <property type="component" value="Unassembled WGS sequence"/>
</dbReference>
<feature type="domain" description="IrrE N-terminal-like" evidence="1">
    <location>
        <begin position="26"/>
        <end position="139"/>
    </location>
</feature>